<dbReference type="GO" id="GO:0000155">
    <property type="term" value="F:phosphorelay sensor kinase activity"/>
    <property type="evidence" value="ECO:0007669"/>
    <property type="project" value="InterPro"/>
</dbReference>
<evidence type="ECO:0000313" key="13">
    <source>
        <dbReference type="Proteomes" id="UP000192505"/>
    </source>
</evidence>
<keyword evidence="7" id="KW-0067">ATP-binding</keyword>
<keyword evidence="9" id="KW-0175">Coiled coil</keyword>
<dbReference type="SMART" id="SM00387">
    <property type="entry name" value="HATPase_c"/>
    <property type="match status" value="1"/>
</dbReference>
<dbReference type="PROSITE" id="PS50109">
    <property type="entry name" value="HIS_KIN"/>
    <property type="match status" value="1"/>
</dbReference>
<dbReference type="Gene3D" id="3.30.565.10">
    <property type="entry name" value="Histidine kinase-like ATPase, C-terminal domain"/>
    <property type="match status" value="1"/>
</dbReference>
<feature type="domain" description="Histidine kinase" evidence="10">
    <location>
        <begin position="494"/>
        <end position="750"/>
    </location>
</feature>
<dbReference type="InterPro" id="IPR035965">
    <property type="entry name" value="PAS-like_dom_sf"/>
</dbReference>
<dbReference type="AlphaFoldDB" id="A0A1W9KP61"/>
<evidence type="ECO:0000256" key="6">
    <source>
        <dbReference type="ARBA" id="ARBA00022777"/>
    </source>
</evidence>
<dbReference type="InterPro" id="IPR000014">
    <property type="entry name" value="PAS"/>
</dbReference>
<dbReference type="InterPro" id="IPR036097">
    <property type="entry name" value="HisK_dim/P_sf"/>
</dbReference>
<evidence type="ECO:0000256" key="8">
    <source>
        <dbReference type="ARBA" id="ARBA00023012"/>
    </source>
</evidence>
<accession>A0A1W9KP61</accession>
<dbReference type="CDD" id="cd00130">
    <property type="entry name" value="PAS"/>
    <property type="match status" value="1"/>
</dbReference>
<dbReference type="SUPFAM" id="SSF55874">
    <property type="entry name" value="ATPase domain of HSP90 chaperone/DNA topoisomerase II/histidine kinase"/>
    <property type="match status" value="1"/>
</dbReference>
<comment type="catalytic activity">
    <reaction evidence="1">
        <text>ATP + protein L-histidine = ADP + protein N-phospho-L-histidine.</text>
        <dbReference type="EC" id="2.7.13.3"/>
    </reaction>
</comment>
<organism evidence="12 13">
    <name type="scientific">Rhodoferax ferrireducens</name>
    <dbReference type="NCBI Taxonomy" id="192843"/>
    <lineage>
        <taxon>Bacteria</taxon>
        <taxon>Pseudomonadati</taxon>
        <taxon>Pseudomonadota</taxon>
        <taxon>Betaproteobacteria</taxon>
        <taxon>Burkholderiales</taxon>
        <taxon>Comamonadaceae</taxon>
        <taxon>Rhodoferax</taxon>
    </lineage>
</organism>
<sequence length="757" mass="83781">PAQAVEPAGTEERPTVQVGVLARRGTAQAFKQWGPTIDYLNEAVAGYRFELKPLDFGEVHQAVRDRQIHFFLANPVYFVDLEHNHGVRAIATLLNRRLDQVTAEFGGVIFCRADRKDIQHLDDIKKKRFMAVDPLSFGGWTAGKYHLFTKGIVTERDCASMDFGGTHDAVVYAVRDGKVDAGTVRTDTLERMTQEGKIRLEDFRILDPQKTPSPFPFQLSTALYPEWPMASLPHVDAALIKQVTVALLQMKPDSAAARAATAEGWTAALNYQPVHDCLRELRMPPYTDYGKVTWQQALRKQWPLVAGLLLILVLALVFSFRLKGLNRQLAGTLDRLDDELAQRREAEAALSNFKQTLDQVHDCVFMFDAETLRFIYANQGAVQQIGYSPKELETMTPVDVKPRFTDDSFRQMLAPLMHGDKDATTFITDYRRKDGQLVPVEVMLQYVKPDDTGRFVAVVRDINERLKAEKEKEKLQAQLLQSQKLESVGRLASGIAHEINTPIQFISSNVDFLNDSFQSLAKVVEELRLALKGAETADLTSLAPTRTALEEADWDYLAGEVPLAIQQSKNGLERVSSIVLAMKEFSHPGAKEKIPASLNRIVETTVTVARNEWKYVAEVTTELAPDLPMVPCLTDEMGQVILNMLVNAAHAIGAKLGANPEGAKGSIHISTKALTDGVELRLSDSGTGIPQAIRDRIFEPFFTTKEVGRGTGQGLAICHDVIVEKHGGTLAVESEEGVGSTFVITLPLQQPAAEATA</sequence>
<dbReference type="CDD" id="cd00082">
    <property type="entry name" value="HisKA"/>
    <property type="match status" value="1"/>
</dbReference>
<dbReference type="PANTHER" id="PTHR43065:SF46">
    <property type="entry name" value="C4-DICARBOXYLATE TRANSPORT SENSOR PROTEIN DCTB"/>
    <property type="match status" value="1"/>
</dbReference>
<dbReference type="PROSITE" id="PS50112">
    <property type="entry name" value="PAS"/>
    <property type="match status" value="1"/>
</dbReference>
<evidence type="ECO:0000256" key="7">
    <source>
        <dbReference type="ARBA" id="ARBA00022840"/>
    </source>
</evidence>
<dbReference type="EC" id="2.7.13.3" evidence="2"/>
<dbReference type="SUPFAM" id="SSF55785">
    <property type="entry name" value="PYP-like sensor domain (PAS domain)"/>
    <property type="match status" value="1"/>
</dbReference>
<keyword evidence="6" id="KW-0418">Kinase</keyword>
<protein>
    <recommendedName>
        <fullName evidence="2">histidine kinase</fullName>
        <ecNumber evidence="2">2.7.13.3</ecNumber>
    </recommendedName>
</protein>
<evidence type="ECO:0000256" key="4">
    <source>
        <dbReference type="ARBA" id="ARBA00022679"/>
    </source>
</evidence>
<dbReference type="NCBIfam" id="TIGR00229">
    <property type="entry name" value="sensory_box"/>
    <property type="match status" value="1"/>
</dbReference>
<dbReference type="PANTHER" id="PTHR43065">
    <property type="entry name" value="SENSOR HISTIDINE KINASE"/>
    <property type="match status" value="1"/>
</dbReference>
<keyword evidence="3" id="KW-0597">Phosphoprotein</keyword>
<evidence type="ECO:0000256" key="5">
    <source>
        <dbReference type="ARBA" id="ARBA00022741"/>
    </source>
</evidence>
<comment type="caution">
    <text evidence="12">The sequence shown here is derived from an EMBL/GenBank/DDBJ whole genome shotgun (WGS) entry which is preliminary data.</text>
</comment>
<evidence type="ECO:0000313" key="12">
    <source>
        <dbReference type="EMBL" id="OQW85933.1"/>
    </source>
</evidence>
<keyword evidence="8" id="KW-0902">Two-component regulatory system</keyword>
<gene>
    <name evidence="12" type="ORF">BWK72_19670</name>
</gene>
<dbReference type="EMBL" id="MTEI01000028">
    <property type="protein sequence ID" value="OQW85933.1"/>
    <property type="molecule type" value="Genomic_DNA"/>
</dbReference>
<dbReference type="SMART" id="SM00091">
    <property type="entry name" value="PAS"/>
    <property type="match status" value="1"/>
</dbReference>
<dbReference type="Gene3D" id="1.10.287.130">
    <property type="match status" value="1"/>
</dbReference>
<dbReference type="Proteomes" id="UP000192505">
    <property type="component" value="Unassembled WGS sequence"/>
</dbReference>
<keyword evidence="5" id="KW-0547">Nucleotide-binding</keyword>
<feature type="domain" description="PAS" evidence="11">
    <location>
        <begin position="349"/>
        <end position="392"/>
    </location>
</feature>
<dbReference type="InterPro" id="IPR003661">
    <property type="entry name" value="HisK_dim/P_dom"/>
</dbReference>
<evidence type="ECO:0000259" key="11">
    <source>
        <dbReference type="PROSITE" id="PS50112"/>
    </source>
</evidence>
<dbReference type="InterPro" id="IPR003594">
    <property type="entry name" value="HATPase_dom"/>
</dbReference>
<evidence type="ECO:0000259" key="10">
    <source>
        <dbReference type="PROSITE" id="PS50109"/>
    </source>
</evidence>
<keyword evidence="4" id="KW-0808">Transferase</keyword>
<dbReference type="InterPro" id="IPR036890">
    <property type="entry name" value="HATPase_C_sf"/>
</dbReference>
<dbReference type="InterPro" id="IPR004358">
    <property type="entry name" value="Sig_transdc_His_kin-like_C"/>
</dbReference>
<dbReference type="Pfam" id="PF02518">
    <property type="entry name" value="HATPase_c"/>
    <property type="match status" value="1"/>
</dbReference>
<dbReference type="InterPro" id="IPR005467">
    <property type="entry name" value="His_kinase_dom"/>
</dbReference>
<evidence type="ECO:0000256" key="2">
    <source>
        <dbReference type="ARBA" id="ARBA00012438"/>
    </source>
</evidence>
<dbReference type="GO" id="GO:0005524">
    <property type="term" value="F:ATP binding"/>
    <property type="evidence" value="ECO:0007669"/>
    <property type="project" value="UniProtKB-KW"/>
</dbReference>
<name>A0A1W9KP61_9BURK</name>
<evidence type="ECO:0000256" key="3">
    <source>
        <dbReference type="ARBA" id="ARBA00022553"/>
    </source>
</evidence>
<proteinExistence type="predicted"/>
<evidence type="ECO:0000256" key="1">
    <source>
        <dbReference type="ARBA" id="ARBA00000085"/>
    </source>
</evidence>
<feature type="coiled-coil region" evidence="9">
    <location>
        <begin position="458"/>
        <end position="485"/>
    </location>
</feature>
<dbReference type="Pfam" id="PF13426">
    <property type="entry name" value="PAS_9"/>
    <property type="match status" value="1"/>
</dbReference>
<dbReference type="SUPFAM" id="SSF53850">
    <property type="entry name" value="Periplasmic binding protein-like II"/>
    <property type="match status" value="1"/>
</dbReference>
<reference evidence="12 13" key="1">
    <citation type="submission" date="2017-01" db="EMBL/GenBank/DDBJ databases">
        <title>Novel large sulfur bacteria in the metagenomes of groundwater-fed chemosynthetic microbial mats in the Lake Huron basin.</title>
        <authorList>
            <person name="Sharrar A.M."/>
            <person name="Flood B.E."/>
            <person name="Bailey J.V."/>
            <person name="Jones D.S."/>
            <person name="Biddanda B."/>
            <person name="Ruberg S.A."/>
            <person name="Marcus D.N."/>
            <person name="Dick G.J."/>
        </authorList>
    </citation>
    <scope>NUCLEOTIDE SEQUENCE [LARGE SCALE GENOMIC DNA]</scope>
    <source>
        <strain evidence="12">A7</strain>
    </source>
</reference>
<dbReference type="SUPFAM" id="SSF47384">
    <property type="entry name" value="Homodimeric domain of signal transducing histidine kinase"/>
    <property type="match status" value="1"/>
</dbReference>
<feature type="non-terminal residue" evidence="12">
    <location>
        <position position="1"/>
    </location>
</feature>
<dbReference type="Gene3D" id="3.40.190.10">
    <property type="entry name" value="Periplasmic binding protein-like II"/>
    <property type="match status" value="2"/>
</dbReference>
<dbReference type="Gene3D" id="3.30.450.20">
    <property type="entry name" value="PAS domain"/>
    <property type="match status" value="1"/>
</dbReference>
<evidence type="ECO:0000256" key="9">
    <source>
        <dbReference type="SAM" id="Coils"/>
    </source>
</evidence>
<dbReference type="PRINTS" id="PR00344">
    <property type="entry name" value="BCTRLSENSOR"/>
</dbReference>
<dbReference type="Pfam" id="PF12974">
    <property type="entry name" value="Phosphonate-bd"/>
    <property type="match status" value="1"/>
</dbReference>